<protein>
    <submittedName>
        <fullName evidence="3">Uncharacterized protein</fullName>
    </submittedName>
</protein>
<dbReference type="EMBL" id="KV784383">
    <property type="protein sequence ID" value="OEU07874.1"/>
    <property type="molecule type" value="Genomic_DNA"/>
</dbReference>
<evidence type="ECO:0000313" key="4">
    <source>
        <dbReference type="Proteomes" id="UP000095751"/>
    </source>
</evidence>
<dbReference type="AlphaFoldDB" id="A0A1E7EPU1"/>
<sequence>MLQQGAPQQAGLGAGGEPEHEDIHIDLEIASNVLEAAAGNLSLAMNLYWDNYFASQANNNNNNQEAAAAAMADNNNHADDARLNDEGLDRKPAARGQHNNDDEKMPAINRNNEGNDQDDDGDDPDNNDIQGLFDNAAAQRRAARRNRPRYARGGPQRAPQRAPQRGIIELDGEAEASISVSDDELGEVKRKQTRRRGNPPRRPKSPLKMDTARRAAVFKAAESISRKVAPNQLNIYKKMFPSPEREPRKGRRHRSGDGNDLEDPGDYISDSDWLEVDVKPSLSSDSLWGTFTPLPPPLPPGEENNNNDDNNNNDNNNNNNEGGNVVAEDDDEVQIVAGEEKDADNNASSSLGSAAVDVQIDVSSAVVGIPHTWLNCGFELSDCGSGLVIKSPNVEDIEFFTWRQQQTGGNRNAVPPPYHCKALTAIISSVTALLYTGVSIQGDEVNFNCTSGKKPYASLTAEERKREFESRLVDALSSLIFVAARASLKRKQKAYRKTIQKKATLKNKKEQMRRRLDLIPTCVWDDEKVTISSRTAEGPAYNNDVKVKTSWTNIRDIKLYVRSNMRAFTAKGGVALLLETITKIHGHKVIARQLRQLSVKAEPKEIWGGCTSSSNNKSIRSLIRCTCEELQKKIYEEKPLPLNIRIDPRKLLDTTPPGNECASVQLLTLILTGRAHSNLSNCSTEGLGFGLLTEHSGEVGHSLARPKNPVWLLRGDTCYSVLSFEGRWGCKFGGQLPDLETVSKVDQPGMSIDFCHWNGWYGQRGKSGMRLITSKEKNQIPSKELLSRFSDHHHRQGTEKTKSLLMERRRRENLVKTVSVEEHKSNNTRESENQIRPLELERMKIHPDDQKFYPQKHALWRYEIGSNQDENTPLEDRKMQAENWIPYYRLTSRQKKIVEIKLGPKINTILWTRWPDAKIDNFTPKDGQFPIV</sequence>
<feature type="region of interest" description="Disordered" evidence="2">
    <location>
        <begin position="234"/>
        <end position="268"/>
    </location>
</feature>
<feature type="compositionally biased region" description="Acidic residues" evidence="2">
    <location>
        <begin position="115"/>
        <end position="126"/>
    </location>
</feature>
<feature type="compositionally biased region" description="Basic and acidic residues" evidence="2">
    <location>
        <begin position="77"/>
        <end position="105"/>
    </location>
</feature>
<accession>A0A1E7EPU1</accession>
<feature type="region of interest" description="Disordered" evidence="2">
    <location>
        <begin position="77"/>
        <end position="211"/>
    </location>
</feature>
<reference evidence="3 4" key="1">
    <citation type="submission" date="2016-09" db="EMBL/GenBank/DDBJ databases">
        <title>Extensive genetic diversity and differential bi-allelic expression allows diatom success in the polar Southern Ocean.</title>
        <authorList>
            <consortium name="DOE Joint Genome Institute"/>
            <person name="Mock T."/>
            <person name="Otillar R.P."/>
            <person name="Strauss J."/>
            <person name="Dupont C."/>
            <person name="Frickenhaus S."/>
            <person name="Maumus F."/>
            <person name="Mcmullan M."/>
            <person name="Sanges R."/>
            <person name="Schmutz J."/>
            <person name="Toseland A."/>
            <person name="Valas R."/>
            <person name="Veluchamy A."/>
            <person name="Ward B.J."/>
            <person name="Allen A."/>
            <person name="Barry K."/>
            <person name="Falciatore A."/>
            <person name="Ferrante M."/>
            <person name="Fortunato A.E."/>
            <person name="Gloeckner G."/>
            <person name="Gruber A."/>
            <person name="Hipkin R."/>
            <person name="Janech M."/>
            <person name="Kroth P."/>
            <person name="Leese F."/>
            <person name="Lindquist E."/>
            <person name="Lyon B.R."/>
            <person name="Martin J."/>
            <person name="Mayer C."/>
            <person name="Parker M."/>
            <person name="Quesneville H."/>
            <person name="Raymond J."/>
            <person name="Uhlig C."/>
            <person name="Valentin K.U."/>
            <person name="Worden A.Z."/>
            <person name="Armbrust E.V."/>
            <person name="Bowler C."/>
            <person name="Green B."/>
            <person name="Moulton V."/>
            <person name="Van Oosterhout C."/>
            <person name="Grigoriev I."/>
        </authorList>
    </citation>
    <scope>NUCLEOTIDE SEQUENCE [LARGE SCALE GENOMIC DNA]</scope>
    <source>
        <strain evidence="3 4">CCMP1102</strain>
    </source>
</reference>
<dbReference type="Proteomes" id="UP000095751">
    <property type="component" value="Unassembled WGS sequence"/>
</dbReference>
<evidence type="ECO:0000313" key="3">
    <source>
        <dbReference type="EMBL" id="OEU07874.1"/>
    </source>
</evidence>
<name>A0A1E7EPU1_9STRA</name>
<evidence type="ECO:0000256" key="2">
    <source>
        <dbReference type="SAM" id="MobiDB-lite"/>
    </source>
</evidence>
<proteinExistence type="predicted"/>
<dbReference type="KEGG" id="fcy:FRACYDRAFT_197081"/>
<evidence type="ECO:0000256" key="1">
    <source>
        <dbReference type="SAM" id="Coils"/>
    </source>
</evidence>
<organism evidence="3 4">
    <name type="scientific">Fragilariopsis cylindrus CCMP1102</name>
    <dbReference type="NCBI Taxonomy" id="635003"/>
    <lineage>
        <taxon>Eukaryota</taxon>
        <taxon>Sar</taxon>
        <taxon>Stramenopiles</taxon>
        <taxon>Ochrophyta</taxon>
        <taxon>Bacillariophyta</taxon>
        <taxon>Bacillariophyceae</taxon>
        <taxon>Bacillariophycidae</taxon>
        <taxon>Bacillariales</taxon>
        <taxon>Bacillariaceae</taxon>
        <taxon>Fragilariopsis</taxon>
    </lineage>
</organism>
<feature type="coiled-coil region" evidence="1">
    <location>
        <begin position="488"/>
        <end position="515"/>
    </location>
</feature>
<feature type="compositionally biased region" description="Basic residues" evidence="2">
    <location>
        <begin position="191"/>
        <end position="205"/>
    </location>
</feature>
<dbReference type="PANTHER" id="PTHR23353">
    <property type="entry name" value="RAB-GAP/TBC-RELATED"/>
    <property type="match status" value="1"/>
</dbReference>
<keyword evidence="4" id="KW-1185">Reference proteome</keyword>
<feature type="compositionally biased region" description="Basic residues" evidence="2">
    <location>
        <begin position="141"/>
        <end position="150"/>
    </location>
</feature>
<feature type="compositionally biased region" description="Low complexity" evidence="2">
    <location>
        <begin position="301"/>
        <end position="324"/>
    </location>
</feature>
<keyword evidence="1" id="KW-0175">Coiled coil</keyword>
<gene>
    <name evidence="3" type="ORF">FRACYDRAFT_197081</name>
</gene>
<dbReference type="OrthoDB" id="48809at2759"/>
<dbReference type="InParanoid" id="A0A1E7EPU1"/>
<dbReference type="InterPro" id="IPR053019">
    <property type="entry name" value="GATA_zinc_finger"/>
</dbReference>
<feature type="region of interest" description="Disordered" evidence="2">
    <location>
        <begin position="284"/>
        <end position="325"/>
    </location>
</feature>